<comment type="function">
    <text evidence="1">Catalyzes the ATP-dependent phosphorylation of thiamine-monophosphate (TMP) to form thiamine-pyrophosphate (TPP), the active form of vitamin B1.</text>
</comment>
<dbReference type="GO" id="GO:0009030">
    <property type="term" value="F:thiamine-phosphate kinase activity"/>
    <property type="evidence" value="ECO:0007669"/>
    <property type="project" value="UniProtKB-EC"/>
</dbReference>
<feature type="binding site" evidence="1">
    <location>
        <position position="291"/>
    </location>
    <ligand>
        <name>substrate</name>
    </ligand>
</feature>
<feature type="binding site" evidence="1">
    <location>
        <position position="82"/>
    </location>
    <ligand>
        <name>Mg(2+)</name>
        <dbReference type="ChEBI" id="CHEBI:18420"/>
        <label>3</label>
    </ligand>
</feature>
<reference evidence="3 4" key="1">
    <citation type="submission" date="2020-05" db="EMBL/GenBank/DDBJ databases">
        <title>Genomic Encyclopedia of Type Strains, Phase III (KMG-III): the genomes of soil and plant-associated and newly described type strains.</title>
        <authorList>
            <person name="Whitman W."/>
        </authorList>
    </citation>
    <scope>NUCLEOTIDE SEQUENCE [LARGE SCALE GENOMIC DNA]</scope>
    <source>
        <strain evidence="3 4">KCTC 19046</strain>
    </source>
</reference>
<evidence type="ECO:0000313" key="3">
    <source>
        <dbReference type="EMBL" id="NOV98897.1"/>
    </source>
</evidence>
<feature type="domain" description="PurM-like N-terminal" evidence="2">
    <location>
        <begin position="35"/>
        <end position="145"/>
    </location>
</feature>
<feature type="binding site" evidence="1">
    <location>
        <position position="130"/>
    </location>
    <ligand>
        <name>Mg(2+)</name>
        <dbReference type="ChEBI" id="CHEBI:18420"/>
        <label>1</label>
    </ligand>
</feature>
<dbReference type="Gene3D" id="3.30.1330.10">
    <property type="entry name" value="PurM-like, N-terminal domain"/>
    <property type="match status" value="1"/>
</dbReference>
<feature type="binding site" evidence="1">
    <location>
        <position position="340"/>
    </location>
    <ligand>
        <name>substrate</name>
    </ligand>
</feature>
<dbReference type="InterPro" id="IPR006283">
    <property type="entry name" value="ThiL-like"/>
</dbReference>
<comment type="caution">
    <text evidence="1">Lacks conserved residue(s) required for the propagation of feature annotation.</text>
</comment>
<dbReference type="HAMAP" id="MF_02128">
    <property type="entry name" value="TMP_kinase"/>
    <property type="match status" value="1"/>
</dbReference>
<sequence length="345" mass="34592">MTDPTPRVRDLDESELLALIFPLLPTSEGVDVGPGDDAAVVRAGDGRVVVSTDVLVEGRHFRRDWSTGYDVGHRAAMQNLADIAAMGARTTSMVVSLVMPEDLPVDWVTGFARGLADAATPAGAVVVGGDLSGGDAVVVAVTVHGDLQGRAPVLRSGARPGDVVAHAGVLGASAAGLALLTAHAATAADGAPGAPGPLAPFVAAYLRPGSPLAAGPAAADGGATAMLDVSDGLVRDAGRIARASGVSIDLSSGSLSRDVAALVPAAVELAIATDDAAGAHAAHDWVLSGGEDHGLLATFPAQVADRDLPPGFREIGRVVAADDGPQVLLDGDRPEVSPGWDHFRS</sequence>
<feature type="binding site" evidence="1">
    <location>
        <position position="53"/>
    </location>
    <ligand>
        <name>Mg(2+)</name>
        <dbReference type="ChEBI" id="CHEBI:18420"/>
        <label>2</label>
    </ligand>
</feature>
<comment type="catalytic activity">
    <reaction evidence="1">
        <text>thiamine phosphate + ATP = thiamine diphosphate + ADP</text>
        <dbReference type="Rhea" id="RHEA:15913"/>
        <dbReference type="ChEBI" id="CHEBI:30616"/>
        <dbReference type="ChEBI" id="CHEBI:37575"/>
        <dbReference type="ChEBI" id="CHEBI:58937"/>
        <dbReference type="ChEBI" id="CHEBI:456216"/>
        <dbReference type="EC" id="2.7.4.16"/>
    </reaction>
</comment>
<comment type="pathway">
    <text evidence="1">Cofactor biosynthesis; thiamine diphosphate biosynthesis; thiamine diphosphate from thiamine phosphate: step 1/1.</text>
</comment>
<evidence type="ECO:0000259" key="2">
    <source>
        <dbReference type="Pfam" id="PF00586"/>
    </source>
</evidence>
<feature type="binding site" evidence="1">
    <location>
        <position position="230"/>
    </location>
    <ligand>
        <name>ATP</name>
        <dbReference type="ChEBI" id="CHEBI:30616"/>
    </ligand>
</feature>
<feature type="binding site" evidence="1">
    <location>
        <position position="53"/>
    </location>
    <ligand>
        <name>Mg(2+)</name>
        <dbReference type="ChEBI" id="CHEBI:18420"/>
        <label>1</label>
    </ligand>
</feature>
<feature type="binding site" evidence="1">
    <location>
        <begin position="129"/>
        <end position="130"/>
    </location>
    <ligand>
        <name>ATP</name>
        <dbReference type="ChEBI" id="CHEBI:30616"/>
    </ligand>
</feature>
<dbReference type="Pfam" id="PF00586">
    <property type="entry name" value="AIRS"/>
    <property type="match status" value="1"/>
</dbReference>
<evidence type="ECO:0000313" key="4">
    <source>
        <dbReference type="Proteomes" id="UP000757540"/>
    </source>
</evidence>
<dbReference type="InterPro" id="IPR036921">
    <property type="entry name" value="PurM-like_N_sf"/>
</dbReference>
<keyword evidence="1" id="KW-0479">Metal-binding</keyword>
<dbReference type="SUPFAM" id="SSF55326">
    <property type="entry name" value="PurM N-terminal domain-like"/>
    <property type="match status" value="1"/>
</dbReference>
<keyword evidence="1" id="KW-0067">ATP-binding</keyword>
<dbReference type="InterPro" id="IPR016188">
    <property type="entry name" value="PurM-like_N"/>
</dbReference>
<feature type="binding site" evidence="1">
    <location>
        <position position="60"/>
    </location>
    <ligand>
        <name>substrate</name>
    </ligand>
</feature>
<dbReference type="InterPro" id="IPR036676">
    <property type="entry name" value="PurM-like_C_sf"/>
</dbReference>
<evidence type="ECO:0000256" key="1">
    <source>
        <dbReference type="HAMAP-Rule" id="MF_02128"/>
    </source>
</evidence>
<name>A0ABX2AA27_9MICO</name>
<dbReference type="EMBL" id="JABEZU010000005">
    <property type="protein sequence ID" value="NOV98897.1"/>
    <property type="molecule type" value="Genomic_DNA"/>
</dbReference>
<protein>
    <recommendedName>
        <fullName evidence="1">Thiamine-monophosphate kinase</fullName>
        <shortName evidence="1">TMP kinase</shortName>
        <shortName evidence="1">Thiamine-phosphate kinase</shortName>
        <ecNumber evidence="1">2.7.4.16</ecNumber>
    </recommendedName>
</protein>
<keyword evidence="1 3" id="KW-0418">Kinase</keyword>
<feature type="binding site" evidence="1">
    <location>
        <position position="231"/>
    </location>
    <ligand>
        <name>Mg(2+)</name>
        <dbReference type="ChEBI" id="CHEBI:18420"/>
        <label>5</label>
    </ligand>
</feature>
<comment type="caution">
    <text evidence="3">The sequence shown here is derived from an EMBL/GenBank/DDBJ whole genome shotgun (WGS) entry which is preliminary data.</text>
</comment>
<feature type="binding site" evidence="1">
    <location>
        <position position="52"/>
    </location>
    <ligand>
        <name>Mg(2+)</name>
        <dbReference type="ChEBI" id="CHEBI:18420"/>
        <label>1</label>
    </ligand>
</feature>
<dbReference type="Proteomes" id="UP000757540">
    <property type="component" value="Unassembled WGS sequence"/>
</dbReference>
<dbReference type="PANTHER" id="PTHR30270">
    <property type="entry name" value="THIAMINE-MONOPHOSPHATE KINASE"/>
    <property type="match status" value="1"/>
</dbReference>
<proteinExistence type="inferred from homology"/>
<keyword evidence="1" id="KW-0547">Nucleotide-binding</keyword>
<gene>
    <name evidence="1" type="primary">thiL</name>
    <name evidence="3" type="ORF">HDG69_003499</name>
</gene>
<dbReference type="PIRSF" id="PIRSF005303">
    <property type="entry name" value="Thiam_monoph_kin"/>
    <property type="match status" value="1"/>
</dbReference>
<dbReference type="PANTHER" id="PTHR30270:SF0">
    <property type="entry name" value="THIAMINE-MONOPHOSPHATE KINASE"/>
    <property type="match status" value="1"/>
</dbReference>
<feature type="binding site" evidence="1">
    <location>
        <position position="37"/>
    </location>
    <ligand>
        <name>Mg(2+)</name>
        <dbReference type="ChEBI" id="CHEBI:18420"/>
        <label>4</label>
    </ligand>
</feature>
<dbReference type="SUPFAM" id="SSF56042">
    <property type="entry name" value="PurM C-terminal domain-like"/>
    <property type="match status" value="1"/>
</dbReference>
<feature type="binding site" evidence="1">
    <location>
        <position position="82"/>
    </location>
    <ligand>
        <name>Mg(2+)</name>
        <dbReference type="ChEBI" id="CHEBI:18420"/>
        <label>4</label>
    </ligand>
</feature>
<keyword evidence="1" id="KW-0460">Magnesium</keyword>
<keyword evidence="1 3" id="KW-0808">Transferase</keyword>
<feature type="binding site" evidence="1">
    <location>
        <position position="51"/>
    </location>
    <ligand>
        <name>Mg(2+)</name>
        <dbReference type="ChEBI" id="CHEBI:18420"/>
        <label>4</label>
    </ligand>
</feature>
<comment type="similarity">
    <text evidence="1">Belongs to the thiamine-monophosphate kinase family.</text>
</comment>
<dbReference type="NCBIfam" id="NF004351">
    <property type="entry name" value="PRK05731.1-4"/>
    <property type="match status" value="1"/>
</dbReference>
<feature type="binding site" evidence="1">
    <location>
        <position position="228"/>
    </location>
    <ligand>
        <name>Mg(2+)</name>
        <dbReference type="ChEBI" id="CHEBI:18420"/>
        <label>3</label>
    </ligand>
</feature>
<feature type="binding site" evidence="1">
    <location>
        <position position="155"/>
    </location>
    <ligand>
        <name>ATP</name>
        <dbReference type="ChEBI" id="CHEBI:30616"/>
    </ligand>
</feature>
<keyword evidence="1" id="KW-0784">Thiamine biosynthesis</keyword>
<dbReference type="CDD" id="cd02194">
    <property type="entry name" value="ThiL"/>
    <property type="match status" value="1"/>
</dbReference>
<organism evidence="3 4">
    <name type="scientific">Isoptericola halotolerans</name>
    <dbReference type="NCBI Taxonomy" id="300560"/>
    <lineage>
        <taxon>Bacteria</taxon>
        <taxon>Bacillati</taxon>
        <taxon>Actinomycetota</taxon>
        <taxon>Actinomycetes</taxon>
        <taxon>Micrococcales</taxon>
        <taxon>Promicromonosporaceae</taxon>
        <taxon>Isoptericola</taxon>
    </lineage>
</organism>
<dbReference type="NCBIfam" id="TIGR01379">
    <property type="entry name" value="thiL"/>
    <property type="match status" value="1"/>
</dbReference>
<dbReference type="EC" id="2.7.4.16" evidence="1"/>
<keyword evidence="4" id="KW-1185">Reference proteome</keyword>
<dbReference type="Gene3D" id="3.90.650.10">
    <property type="entry name" value="PurM-like C-terminal domain"/>
    <property type="match status" value="1"/>
</dbReference>
<comment type="miscellaneous">
    <text evidence="1">Reaction mechanism of ThiL seems to utilize a direct, inline transfer of the gamma-phosphate of ATP to TMP rather than a phosphorylated enzyme intermediate.</text>
</comment>
<feature type="binding site" evidence="1">
    <location>
        <position position="82"/>
    </location>
    <ligand>
        <name>Mg(2+)</name>
        <dbReference type="ChEBI" id="CHEBI:18420"/>
        <label>2</label>
    </ligand>
</feature>
<feature type="binding site" evidence="1">
    <location>
        <position position="37"/>
    </location>
    <ligand>
        <name>Mg(2+)</name>
        <dbReference type="ChEBI" id="CHEBI:18420"/>
        <label>3</label>
    </ligand>
</feature>
<accession>A0ABX2AA27</accession>
<dbReference type="RefSeq" id="WP_171785096.1">
    <property type="nucleotide sequence ID" value="NZ_BAAAML010000004.1"/>
</dbReference>